<evidence type="ECO:0000313" key="2">
    <source>
        <dbReference type="EMBL" id="GAV27792.1"/>
    </source>
</evidence>
<dbReference type="Gene3D" id="1.10.287.1490">
    <property type="match status" value="2"/>
</dbReference>
<keyword evidence="3" id="KW-1185">Reference proteome</keyword>
<gene>
    <name evidence="2" type="ORF">PMKS-001260</name>
</gene>
<accession>A0A1Q2YE27</accession>
<dbReference type="PANTHER" id="PTHR43941">
    <property type="entry name" value="STRUCTURAL MAINTENANCE OF CHROMOSOMES PROTEIN 2"/>
    <property type="match status" value="1"/>
</dbReference>
<name>A0A1Q2YE27_9ASCO</name>
<dbReference type="GO" id="GO:0000796">
    <property type="term" value="C:condensin complex"/>
    <property type="evidence" value="ECO:0007669"/>
    <property type="project" value="TreeGrafter"/>
</dbReference>
<comment type="caution">
    <text evidence="2">The sequence shown here is derived from an EMBL/GenBank/DDBJ whole genome shotgun (WGS) entry which is preliminary data.</text>
</comment>
<feature type="coiled-coil region" evidence="1">
    <location>
        <begin position="215"/>
        <end position="464"/>
    </location>
</feature>
<keyword evidence="1" id="KW-0175">Coiled coil</keyword>
<dbReference type="OrthoDB" id="10255522at2759"/>
<dbReference type="GO" id="GO:0007076">
    <property type="term" value="P:mitotic chromosome condensation"/>
    <property type="evidence" value="ECO:0007669"/>
    <property type="project" value="TreeGrafter"/>
</dbReference>
<dbReference type="GO" id="GO:0003682">
    <property type="term" value="F:chromatin binding"/>
    <property type="evidence" value="ECO:0007669"/>
    <property type="project" value="TreeGrafter"/>
</dbReference>
<feature type="coiled-coil region" evidence="1">
    <location>
        <begin position="2"/>
        <end position="29"/>
    </location>
</feature>
<dbReference type="AlphaFoldDB" id="A0A1Q2YE27"/>
<dbReference type="GO" id="GO:0000793">
    <property type="term" value="C:condensed chromosome"/>
    <property type="evidence" value="ECO:0007669"/>
    <property type="project" value="TreeGrafter"/>
</dbReference>
<reference evidence="2 3" key="1">
    <citation type="submission" date="2016-08" db="EMBL/GenBank/DDBJ databases">
        <title>Whole genome shotgun sequence of Pichia membranifaciens KS47-1.</title>
        <authorList>
            <person name="Konishi M."/>
            <person name="Ishida M."/>
            <person name="Arakawa T."/>
            <person name="Kato Y."/>
            <person name="Horiuchi J."/>
        </authorList>
    </citation>
    <scope>NUCLEOTIDE SEQUENCE [LARGE SCALE GENOMIC DNA]</scope>
    <source>
        <strain evidence="2 3">KS47-1</strain>
    </source>
</reference>
<protein>
    <submittedName>
        <fullName evidence="2">Uncharacterized protein</fullName>
    </submittedName>
</protein>
<evidence type="ECO:0000313" key="3">
    <source>
        <dbReference type="Proteomes" id="UP000186136"/>
    </source>
</evidence>
<evidence type="ECO:0000256" key="1">
    <source>
        <dbReference type="SAM" id="Coils"/>
    </source>
</evidence>
<organism evidence="2 3">
    <name type="scientific">Pichia membranifaciens</name>
    <dbReference type="NCBI Taxonomy" id="4926"/>
    <lineage>
        <taxon>Eukaryota</taxon>
        <taxon>Fungi</taxon>
        <taxon>Dikarya</taxon>
        <taxon>Ascomycota</taxon>
        <taxon>Saccharomycotina</taxon>
        <taxon>Pichiomycetes</taxon>
        <taxon>Pichiales</taxon>
        <taxon>Pichiaceae</taxon>
        <taxon>Pichia</taxon>
    </lineage>
</organism>
<dbReference type="EMBL" id="BDGI01000046">
    <property type="protein sequence ID" value="GAV27792.1"/>
    <property type="molecule type" value="Genomic_DNA"/>
</dbReference>
<feature type="coiled-coil region" evidence="1">
    <location>
        <begin position="488"/>
        <end position="819"/>
    </location>
</feature>
<dbReference type="PANTHER" id="PTHR43941:SF1">
    <property type="entry name" value="STRUCTURAL MAINTENANCE OF CHROMOSOMES PROTEIN 2"/>
    <property type="match status" value="1"/>
</dbReference>
<dbReference type="Proteomes" id="UP000186136">
    <property type="component" value="Unassembled WGS sequence"/>
</dbReference>
<feature type="coiled-coil region" evidence="1">
    <location>
        <begin position="68"/>
        <end position="189"/>
    </location>
</feature>
<sequence>MLRSQSDLLKKLQSQNTNLKVEVLTLRQNLTGLPADSIELIEQNVALNQQIIRLKEIIDSSPKGVDTEEKVKALEERYEEDLDRLRTDNQYLVGENEHVKDERDELYREIEKLEAKCSNYESEVGELRFELEEVKENHDDDAHSARRIGQLEEENAELERHIDDLTKENKALSNDLYRLESELEDANRNLDKRDLSNEKVQEHPFVDEEEPNMKLQELEAENVRLKKKYDEDKRLNYRMSRDKVEEMTKRLEEASRTIDSLEKELDNKESEAISFTKNIKELNLKLQSFQRKNESLESRMSKLKGNQSEATKLLTDEVTDLYSRIDDYEEQLEQLQQTLERNKEGGIKESYVRDLEDDKDKLYESLVESQKLIQKKEDEISNLKLDISTLLKSINGGNNEDSTSKDEEAVSIDDLIRLKEKFEEERENNKHEVESLIADHQNISDRLLAKINDLEDSKSKLVQDFEDLQFHHRDLETLYNNIVNSREVDDLSDDLAKVTLEYKNSQDEYSLLSEKYSRLEEFLRQKDVEIHNLRQELDSQVSQSINTSGLDEKLSELERSISTMKVQKEKLEREKLSMEDENFQLKNSMERLNKKIKSSEEVIAHLKGSEKENSSLKLQLRERKLEIIQLEKRISSLNDEKARLENIINSVSDEQDKILARSDKISEKIKTNDLNNDFKIQEFEKKLEEKNKQYNDIVKEYNYMKNDLIERLKDMKNEIRNQGKDSKDEIAKWKTKYEQSNSKLKVSERYLQILKNDIKSLNEELESEKERASIERDNRLEWFPPTPESPSRMVGTNKLDILKAQKDLLMLKVQEKSEKISDLKYMLQYVQLELQLKNEMFKKNKILFLNAGIQEKPESDKKAALSFRVVALTILAGVRFKNRLKELQNRKDLEREFKREIRAKKS</sequence>
<proteinExistence type="predicted"/>
<dbReference type="GO" id="GO:0000785">
    <property type="term" value="C:chromatin"/>
    <property type="evidence" value="ECO:0007669"/>
    <property type="project" value="TreeGrafter"/>
</dbReference>